<comment type="similarity">
    <text evidence="2 12 14">Belongs to the FKBP-type PPIase family. Tig subfamily.</text>
</comment>
<dbReference type="EMBL" id="JAFBDT010000013">
    <property type="protein sequence ID" value="MBM7562194.1"/>
    <property type="molecule type" value="Genomic_DNA"/>
</dbReference>
<feature type="domain" description="PPIase FKBP-type" evidence="15">
    <location>
        <begin position="162"/>
        <end position="244"/>
    </location>
</feature>
<evidence type="ECO:0000256" key="6">
    <source>
        <dbReference type="ARBA" id="ARBA00023110"/>
    </source>
</evidence>
<dbReference type="Pfam" id="PF05697">
    <property type="entry name" value="Trigger_N"/>
    <property type="match status" value="1"/>
</dbReference>
<accession>A0ABS2MRZ3</accession>
<dbReference type="Proteomes" id="UP000767854">
    <property type="component" value="Unassembled WGS sequence"/>
</dbReference>
<dbReference type="PROSITE" id="PS50059">
    <property type="entry name" value="FKBP_PPIASE"/>
    <property type="match status" value="1"/>
</dbReference>
<name>A0ABS2MRZ3_9FIRM</name>
<dbReference type="PANTHER" id="PTHR30560">
    <property type="entry name" value="TRIGGER FACTOR CHAPERONE AND PEPTIDYL-PROLYL CIS/TRANS ISOMERASE"/>
    <property type="match status" value="1"/>
</dbReference>
<keyword evidence="9 12" id="KW-0131">Cell cycle</keyword>
<keyword evidence="6 12" id="KW-0697">Rotamase</keyword>
<dbReference type="HAMAP" id="MF_00303">
    <property type="entry name" value="Trigger_factor_Tig"/>
    <property type="match status" value="1"/>
</dbReference>
<keyword evidence="8 12" id="KW-0413">Isomerase</keyword>
<sequence>MSYEILKKENSQVTLKVAVSEEAFQKAVQQAYNKSKSKFSIPGFRKGKAPKGIIEKHYGKGVFFEDAINALLPEYYEKALEELNVEPVARPDIDIEEIEDGQGMVFTAVVTVAPEFELKGYKGIEVEKVSTEVTDEMVEEEVEKTRNMNARLVEVDRPVQDGDTTLIDYKGFVGETQFEGGTADNQELVIGSNSFIPGFEAQLIGASVGDDVKVAVTFPETYHSEDLAGKDAVFMVKINAVKVKEMPELDDEFAKDVSEFDTLAEYKENLKKELEVSTKESAEAAQRDRVIEAVCKLLEVEIPEKMIDAEVDGMLRDFDQQLQYQGLSLDQYVQFTGGKIDDLKTQMRGDAIERVKTSLVIEKVVEQEAIEVSDADVDAEIERIAESQKRSADEVKKLFASDDFEYLKTNLKSKKAVDFLVAEAKLV</sequence>
<comment type="caution">
    <text evidence="16">The sequence shown here is derived from an EMBL/GenBank/DDBJ whole genome shotgun (WGS) entry which is preliminary data.</text>
</comment>
<dbReference type="InterPro" id="IPR046357">
    <property type="entry name" value="PPIase_dom_sf"/>
</dbReference>
<evidence type="ECO:0000256" key="1">
    <source>
        <dbReference type="ARBA" id="ARBA00000971"/>
    </source>
</evidence>
<evidence type="ECO:0000256" key="7">
    <source>
        <dbReference type="ARBA" id="ARBA00023186"/>
    </source>
</evidence>
<dbReference type="EC" id="5.2.1.8" evidence="3 12"/>
<comment type="subcellular location">
    <subcellularLocation>
        <location evidence="12">Cytoplasm</location>
    </subcellularLocation>
    <text evidence="12">About half TF is bound to the ribosome near the polypeptide exit tunnel while the other half is free in the cytoplasm.</text>
</comment>
<keyword evidence="5 12" id="KW-0132">Cell division</keyword>
<reference evidence="16 17" key="1">
    <citation type="submission" date="2021-01" db="EMBL/GenBank/DDBJ databases">
        <title>Genomic Encyclopedia of Type Strains, Phase IV (KMG-IV): sequencing the most valuable type-strain genomes for metagenomic binning, comparative biology and taxonomic classification.</title>
        <authorList>
            <person name="Goeker M."/>
        </authorList>
    </citation>
    <scope>NUCLEOTIDE SEQUENCE [LARGE SCALE GENOMIC DNA]</scope>
    <source>
        <strain evidence="16 17">DSM 24436</strain>
    </source>
</reference>
<dbReference type="InterPro" id="IPR036611">
    <property type="entry name" value="Trigger_fac_ribosome-bd_sf"/>
</dbReference>
<comment type="catalytic activity">
    <reaction evidence="1 12 13">
        <text>[protein]-peptidylproline (omega=180) = [protein]-peptidylproline (omega=0)</text>
        <dbReference type="Rhea" id="RHEA:16237"/>
        <dbReference type="Rhea" id="RHEA-COMP:10747"/>
        <dbReference type="Rhea" id="RHEA-COMP:10748"/>
        <dbReference type="ChEBI" id="CHEBI:83833"/>
        <dbReference type="ChEBI" id="CHEBI:83834"/>
        <dbReference type="EC" id="5.2.1.8"/>
    </reaction>
</comment>
<keyword evidence="12" id="KW-0963">Cytoplasm</keyword>
<dbReference type="PIRSF" id="PIRSF003095">
    <property type="entry name" value="Trigger_factor"/>
    <property type="match status" value="1"/>
</dbReference>
<dbReference type="InterPro" id="IPR037041">
    <property type="entry name" value="Trigger_fac_C_sf"/>
</dbReference>
<dbReference type="NCBIfam" id="TIGR00115">
    <property type="entry name" value="tig"/>
    <property type="match status" value="1"/>
</dbReference>
<evidence type="ECO:0000256" key="10">
    <source>
        <dbReference type="ARBA" id="ARBA00024849"/>
    </source>
</evidence>
<gene>
    <name evidence="12" type="primary">tig</name>
    <name evidence="16" type="ORF">JOC49_001737</name>
</gene>
<dbReference type="Pfam" id="PF00254">
    <property type="entry name" value="FKBP_C"/>
    <property type="match status" value="1"/>
</dbReference>
<protein>
    <recommendedName>
        <fullName evidence="4 12">Trigger factor</fullName>
        <shortName evidence="12">TF</shortName>
        <ecNumber evidence="3 12">5.2.1.8</ecNumber>
    </recommendedName>
    <alternativeName>
        <fullName evidence="11 12">PPIase</fullName>
    </alternativeName>
</protein>
<keyword evidence="7 12" id="KW-0143">Chaperone</keyword>
<proteinExistence type="inferred from homology"/>
<dbReference type="Gene3D" id="3.30.70.1050">
    <property type="entry name" value="Trigger factor ribosome-binding domain"/>
    <property type="match status" value="1"/>
</dbReference>
<evidence type="ECO:0000256" key="2">
    <source>
        <dbReference type="ARBA" id="ARBA00005464"/>
    </source>
</evidence>
<comment type="function">
    <text evidence="10 12">Involved in protein export. Acts as a chaperone by maintaining the newly synthesized protein in an open conformation. Functions as a peptidyl-prolyl cis-trans isomerase.</text>
</comment>
<dbReference type="PANTHER" id="PTHR30560:SF3">
    <property type="entry name" value="TRIGGER FACTOR-LIKE PROTEIN TIG, CHLOROPLASTIC"/>
    <property type="match status" value="1"/>
</dbReference>
<evidence type="ECO:0000256" key="9">
    <source>
        <dbReference type="ARBA" id="ARBA00023306"/>
    </source>
</evidence>
<dbReference type="SUPFAM" id="SSF109998">
    <property type="entry name" value="Triger factor/SurA peptide-binding domain-like"/>
    <property type="match status" value="1"/>
</dbReference>
<dbReference type="Gene3D" id="3.10.50.40">
    <property type="match status" value="1"/>
</dbReference>
<evidence type="ECO:0000256" key="3">
    <source>
        <dbReference type="ARBA" id="ARBA00013194"/>
    </source>
</evidence>
<dbReference type="RefSeq" id="WP_204664368.1">
    <property type="nucleotide sequence ID" value="NZ_JAFBDT010000013.1"/>
</dbReference>
<organism evidence="16 17">
    <name type="scientific">Fusibacter tunisiensis</name>
    <dbReference type="NCBI Taxonomy" id="1008308"/>
    <lineage>
        <taxon>Bacteria</taxon>
        <taxon>Bacillati</taxon>
        <taxon>Bacillota</taxon>
        <taxon>Clostridia</taxon>
        <taxon>Eubacteriales</taxon>
        <taxon>Eubacteriales Family XII. Incertae Sedis</taxon>
        <taxon>Fusibacter</taxon>
    </lineage>
</organism>
<dbReference type="InterPro" id="IPR005215">
    <property type="entry name" value="Trig_fac"/>
</dbReference>
<evidence type="ECO:0000256" key="13">
    <source>
        <dbReference type="PROSITE-ProRule" id="PRU00277"/>
    </source>
</evidence>
<dbReference type="SUPFAM" id="SSF54534">
    <property type="entry name" value="FKBP-like"/>
    <property type="match status" value="1"/>
</dbReference>
<evidence type="ECO:0000259" key="15">
    <source>
        <dbReference type="PROSITE" id="PS50059"/>
    </source>
</evidence>
<evidence type="ECO:0000256" key="4">
    <source>
        <dbReference type="ARBA" id="ARBA00016902"/>
    </source>
</evidence>
<comment type="domain">
    <text evidence="12">Consists of 3 domains; the N-terminus binds the ribosome, the middle domain has PPIase activity, while the C-terminus has intrinsic chaperone activity on its own.</text>
</comment>
<evidence type="ECO:0000313" key="17">
    <source>
        <dbReference type="Proteomes" id="UP000767854"/>
    </source>
</evidence>
<keyword evidence="17" id="KW-1185">Reference proteome</keyword>
<dbReference type="InterPro" id="IPR008881">
    <property type="entry name" value="Trigger_fac_ribosome-bd_bac"/>
</dbReference>
<evidence type="ECO:0000256" key="11">
    <source>
        <dbReference type="ARBA" id="ARBA00029986"/>
    </source>
</evidence>
<dbReference type="InterPro" id="IPR027304">
    <property type="entry name" value="Trigger_fact/SurA_dom_sf"/>
</dbReference>
<evidence type="ECO:0000256" key="14">
    <source>
        <dbReference type="RuleBase" id="RU003914"/>
    </source>
</evidence>
<evidence type="ECO:0000313" key="16">
    <source>
        <dbReference type="EMBL" id="MBM7562194.1"/>
    </source>
</evidence>
<dbReference type="InterPro" id="IPR008880">
    <property type="entry name" value="Trigger_fac_C"/>
</dbReference>
<dbReference type="Gene3D" id="1.10.3120.10">
    <property type="entry name" value="Trigger factor, C-terminal domain"/>
    <property type="match status" value="1"/>
</dbReference>
<evidence type="ECO:0000256" key="8">
    <source>
        <dbReference type="ARBA" id="ARBA00023235"/>
    </source>
</evidence>
<evidence type="ECO:0000256" key="5">
    <source>
        <dbReference type="ARBA" id="ARBA00022618"/>
    </source>
</evidence>
<dbReference type="Pfam" id="PF05698">
    <property type="entry name" value="Trigger_C"/>
    <property type="match status" value="1"/>
</dbReference>
<evidence type="ECO:0000256" key="12">
    <source>
        <dbReference type="HAMAP-Rule" id="MF_00303"/>
    </source>
</evidence>
<dbReference type="SUPFAM" id="SSF102735">
    <property type="entry name" value="Trigger factor ribosome-binding domain"/>
    <property type="match status" value="1"/>
</dbReference>
<dbReference type="InterPro" id="IPR001179">
    <property type="entry name" value="PPIase_FKBP_dom"/>
</dbReference>